<keyword evidence="3" id="KW-1185">Reference proteome</keyword>
<feature type="region of interest" description="Disordered" evidence="1">
    <location>
        <begin position="334"/>
        <end position="379"/>
    </location>
</feature>
<sequence length="379" mass="41707">MEAAAVDSSAGGGIPVSMMQNRHLPRRIDPTGHRRRSFNHMVRANAKRLAQGNDANVCVSLGLPCTASDQTSSILAGSAFRSHLEADLRQHYNAARPSPRLRCRTRPTSFLGPQEEDEARVLARSELPLPSDRFRLVRRPTLEREEAFRDASTAKSKIRVRRSAPSAGDGETEDAQVAELYRMGLLYDDADGPRAADDDATFNLNSIRHEQPVYSIRPARRPRKALSSKPATGTTSALGTSERPLPLDLSFTDLGDDTAIAQFLSPAPSPHQLEVLAEETIQHGSLPPSRQSFPPLRVVYELASAQPSYDVDTSQPPDLVTDSLSDYDCFSDCELDDDDDAAAPSRRGVRADERETAQQHHHHRQNSNDEGWVMLGNVS</sequence>
<evidence type="ECO:0000313" key="3">
    <source>
        <dbReference type="Proteomes" id="UP000076580"/>
    </source>
</evidence>
<name>A0A151GHC1_DRECN</name>
<feature type="compositionally biased region" description="Basic and acidic residues" evidence="1">
    <location>
        <begin position="349"/>
        <end position="358"/>
    </location>
</feature>
<dbReference type="GeneID" id="63716158"/>
<feature type="region of interest" description="Disordered" evidence="1">
    <location>
        <begin position="214"/>
        <end position="244"/>
    </location>
</feature>
<accession>A0A151GHC1</accession>
<feature type="compositionally biased region" description="Polar residues" evidence="1">
    <location>
        <begin position="229"/>
        <end position="239"/>
    </location>
</feature>
<reference evidence="2 3" key="1">
    <citation type="journal article" date="2016" name="Sci. Rep.">
        <title>Insights into Adaptations to a Near-Obligate Nematode Endoparasitic Lifestyle from the Finished Genome of Drechmeria coniospora.</title>
        <authorList>
            <person name="Zhang L."/>
            <person name="Zhou Z."/>
            <person name="Guo Q."/>
            <person name="Fokkens L."/>
            <person name="Miskei M."/>
            <person name="Pocsi I."/>
            <person name="Zhang W."/>
            <person name="Chen M."/>
            <person name="Wang L."/>
            <person name="Sun Y."/>
            <person name="Donzelli B.G."/>
            <person name="Gibson D.M."/>
            <person name="Nelson D.R."/>
            <person name="Luo J.G."/>
            <person name="Rep M."/>
            <person name="Liu H."/>
            <person name="Yang S."/>
            <person name="Wang J."/>
            <person name="Krasnoff S.B."/>
            <person name="Xu Y."/>
            <person name="Molnar I."/>
            <person name="Lin M."/>
        </authorList>
    </citation>
    <scope>NUCLEOTIDE SEQUENCE [LARGE SCALE GENOMIC DNA]</scope>
    <source>
        <strain evidence="2 3">ARSEF 6962</strain>
    </source>
</reference>
<dbReference type="Proteomes" id="UP000076580">
    <property type="component" value="Chromosome 02"/>
</dbReference>
<dbReference type="InParanoid" id="A0A151GHC1"/>
<dbReference type="EMBL" id="LAYC01000002">
    <property type="protein sequence ID" value="KYK56515.1"/>
    <property type="molecule type" value="Genomic_DNA"/>
</dbReference>
<dbReference type="RefSeq" id="XP_040655867.1">
    <property type="nucleotide sequence ID" value="XM_040800834.1"/>
</dbReference>
<protein>
    <submittedName>
        <fullName evidence="2">Uncharacterized protein</fullName>
    </submittedName>
</protein>
<comment type="caution">
    <text evidence="2">The sequence shown here is derived from an EMBL/GenBank/DDBJ whole genome shotgun (WGS) entry which is preliminary data.</text>
</comment>
<feature type="region of interest" description="Disordered" evidence="1">
    <location>
        <begin position="148"/>
        <end position="174"/>
    </location>
</feature>
<evidence type="ECO:0000313" key="2">
    <source>
        <dbReference type="EMBL" id="KYK56515.1"/>
    </source>
</evidence>
<proteinExistence type="predicted"/>
<gene>
    <name evidence="2" type="ORF">DCS_03515</name>
</gene>
<evidence type="ECO:0000256" key="1">
    <source>
        <dbReference type="SAM" id="MobiDB-lite"/>
    </source>
</evidence>
<dbReference type="AlphaFoldDB" id="A0A151GHC1"/>
<organism evidence="2 3">
    <name type="scientific">Drechmeria coniospora</name>
    <name type="common">Nematophagous fungus</name>
    <name type="synonym">Meria coniospora</name>
    <dbReference type="NCBI Taxonomy" id="98403"/>
    <lineage>
        <taxon>Eukaryota</taxon>
        <taxon>Fungi</taxon>
        <taxon>Dikarya</taxon>
        <taxon>Ascomycota</taxon>
        <taxon>Pezizomycotina</taxon>
        <taxon>Sordariomycetes</taxon>
        <taxon>Hypocreomycetidae</taxon>
        <taxon>Hypocreales</taxon>
        <taxon>Ophiocordycipitaceae</taxon>
        <taxon>Drechmeria</taxon>
    </lineage>
</organism>
<feature type="region of interest" description="Disordered" evidence="1">
    <location>
        <begin position="1"/>
        <end position="33"/>
    </location>
</feature>